<dbReference type="SUPFAM" id="SSF47266">
    <property type="entry name" value="4-helical cytokines"/>
    <property type="match status" value="1"/>
</dbReference>
<evidence type="ECO:0000313" key="2">
    <source>
        <dbReference type="EMBL" id="KAJ8250015.1"/>
    </source>
</evidence>
<feature type="signal peptide" evidence="1">
    <location>
        <begin position="1"/>
        <end position="22"/>
    </location>
</feature>
<dbReference type="PRINTS" id="PR01936">
    <property type="entry name" value="INTRLEUKIN22"/>
</dbReference>
<dbReference type="Proteomes" id="UP001152803">
    <property type="component" value="Unassembled WGS sequence"/>
</dbReference>
<accession>A0A9Q1CVC0</accession>
<evidence type="ECO:0000313" key="3">
    <source>
        <dbReference type="Proteomes" id="UP001152803"/>
    </source>
</evidence>
<proteinExistence type="predicted"/>
<feature type="chain" id="PRO_5040505791" description="Interleukin-22" evidence="1">
    <location>
        <begin position="23"/>
        <end position="169"/>
    </location>
</feature>
<keyword evidence="1" id="KW-0732">Signal</keyword>
<sequence length="169" mass="19575">MKWTVLVIAVTVLCCMQQDASAGVMKNHQKRHHAASAPLRSSDTHQRVKELAMHAQNLDDDTDIRLMPPTNHTDNQTNLYICCLHVNILDFYLRNILTTTETYPHLSSLRSDLHRVSRDLKQKGCSVNHVKDHEHSKRFKEEFFKLGKHGETKAFGEIDILFDYLSRYC</sequence>
<comment type="caution">
    <text evidence="2">The sequence shown here is derived from an EMBL/GenBank/DDBJ whole genome shotgun (WGS) entry which is preliminary data.</text>
</comment>
<dbReference type="EMBL" id="JAFJMO010000019">
    <property type="protein sequence ID" value="KAJ8250015.1"/>
    <property type="molecule type" value="Genomic_DNA"/>
</dbReference>
<name>A0A9Q1CVC0_CONCO</name>
<keyword evidence="3" id="KW-1185">Reference proteome</keyword>
<dbReference type="Gene3D" id="1.20.1250.10">
    <property type="match status" value="1"/>
</dbReference>
<evidence type="ECO:0000256" key="1">
    <source>
        <dbReference type="SAM" id="SignalP"/>
    </source>
</evidence>
<dbReference type="PANTHER" id="PTHR48488">
    <property type="entry name" value="INTERLEUKIN-22"/>
    <property type="match status" value="1"/>
</dbReference>
<organism evidence="2 3">
    <name type="scientific">Conger conger</name>
    <name type="common">Conger eel</name>
    <name type="synonym">Muraena conger</name>
    <dbReference type="NCBI Taxonomy" id="82655"/>
    <lineage>
        <taxon>Eukaryota</taxon>
        <taxon>Metazoa</taxon>
        <taxon>Chordata</taxon>
        <taxon>Craniata</taxon>
        <taxon>Vertebrata</taxon>
        <taxon>Euteleostomi</taxon>
        <taxon>Actinopterygii</taxon>
        <taxon>Neopterygii</taxon>
        <taxon>Teleostei</taxon>
        <taxon>Anguilliformes</taxon>
        <taxon>Congridae</taxon>
        <taxon>Conger</taxon>
    </lineage>
</organism>
<protein>
    <recommendedName>
        <fullName evidence="4">Interleukin-22</fullName>
    </recommendedName>
</protein>
<dbReference type="PANTHER" id="PTHR48488:SF1">
    <property type="entry name" value="INTERLEUKIN-22"/>
    <property type="match status" value="1"/>
</dbReference>
<reference evidence="2" key="1">
    <citation type="journal article" date="2023" name="Science">
        <title>Genome structures resolve the early diversification of teleost fishes.</title>
        <authorList>
            <person name="Parey E."/>
            <person name="Louis A."/>
            <person name="Montfort J."/>
            <person name="Bouchez O."/>
            <person name="Roques C."/>
            <person name="Iampietro C."/>
            <person name="Lluch J."/>
            <person name="Castinel A."/>
            <person name="Donnadieu C."/>
            <person name="Desvignes T."/>
            <person name="Floi Bucao C."/>
            <person name="Jouanno E."/>
            <person name="Wen M."/>
            <person name="Mejri S."/>
            <person name="Dirks R."/>
            <person name="Jansen H."/>
            <person name="Henkel C."/>
            <person name="Chen W.J."/>
            <person name="Zahm M."/>
            <person name="Cabau C."/>
            <person name="Klopp C."/>
            <person name="Thompson A.W."/>
            <person name="Robinson-Rechavi M."/>
            <person name="Braasch I."/>
            <person name="Lecointre G."/>
            <person name="Bobe J."/>
            <person name="Postlethwait J.H."/>
            <person name="Berthelot C."/>
            <person name="Roest Crollius H."/>
            <person name="Guiguen Y."/>
        </authorList>
    </citation>
    <scope>NUCLEOTIDE SEQUENCE</scope>
    <source>
        <strain evidence="2">Concon-B</strain>
    </source>
</reference>
<dbReference type="AlphaFoldDB" id="A0A9Q1CVC0"/>
<dbReference type="GO" id="GO:0005576">
    <property type="term" value="C:extracellular region"/>
    <property type="evidence" value="ECO:0007669"/>
    <property type="project" value="InterPro"/>
</dbReference>
<dbReference type="InterPro" id="IPR009079">
    <property type="entry name" value="4_helix_cytokine-like_core"/>
</dbReference>
<evidence type="ECO:0008006" key="4">
    <source>
        <dbReference type="Google" id="ProtNLM"/>
    </source>
</evidence>
<gene>
    <name evidence="2" type="ORF">COCON_G00232310</name>
</gene>
<dbReference type="OrthoDB" id="9451249at2759"/>
<dbReference type="InterPro" id="IPR020453">
    <property type="entry name" value="IL-22"/>
</dbReference>
<dbReference type="Pfam" id="PF14565">
    <property type="entry name" value="IL22"/>
    <property type="match status" value="1"/>
</dbReference>